<accession>A0AA39D5J0</accession>
<keyword evidence="4" id="KW-1185">Reference proteome</keyword>
<dbReference type="InterPro" id="IPR044819">
    <property type="entry name" value="OBL-like"/>
</dbReference>
<organism evidence="3 4">
    <name type="scientific">Vitis rotundifolia</name>
    <name type="common">Muscadine grape</name>
    <dbReference type="NCBI Taxonomy" id="103349"/>
    <lineage>
        <taxon>Eukaryota</taxon>
        <taxon>Viridiplantae</taxon>
        <taxon>Streptophyta</taxon>
        <taxon>Embryophyta</taxon>
        <taxon>Tracheophyta</taxon>
        <taxon>Spermatophyta</taxon>
        <taxon>Magnoliopsida</taxon>
        <taxon>eudicotyledons</taxon>
        <taxon>Gunneridae</taxon>
        <taxon>Pentapetalae</taxon>
        <taxon>rosids</taxon>
        <taxon>Vitales</taxon>
        <taxon>Vitaceae</taxon>
        <taxon>Viteae</taxon>
        <taxon>Vitis</taxon>
    </lineage>
</organism>
<evidence type="ECO:0000313" key="3">
    <source>
        <dbReference type="EMBL" id="KAJ9670735.1"/>
    </source>
</evidence>
<evidence type="ECO:0000256" key="1">
    <source>
        <dbReference type="ARBA" id="ARBA00022801"/>
    </source>
</evidence>
<dbReference type="EMBL" id="JARBHA010000020">
    <property type="protein sequence ID" value="KAJ9670735.1"/>
    <property type="molecule type" value="Genomic_DNA"/>
</dbReference>
<dbReference type="Gene3D" id="3.40.50.1820">
    <property type="entry name" value="alpha/beta hydrolase"/>
    <property type="match status" value="1"/>
</dbReference>
<dbReference type="Pfam" id="PF01764">
    <property type="entry name" value="Lipase_3"/>
    <property type="match status" value="1"/>
</dbReference>
<gene>
    <name evidence="3" type="ORF">PVL29_026956</name>
</gene>
<comment type="caution">
    <text evidence="3">The sequence shown here is derived from an EMBL/GenBank/DDBJ whole genome shotgun (WGS) entry which is preliminary data.</text>
</comment>
<dbReference type="Proteomes" id="UP001168098">
    <property type="component" value="Unassembled WGS sequence"/>
</dbReference>
<name>A0AA39D5J0_VITRO</name>
<proteinExistence type="predicted"/>
<dbReference type="GO" id="GO:0004806">
    <property type="term" value="F:triacylglycerol lipase activity"/>
    <property type="evidence" value="ECO:0007669"/>
    <property type="project" value="InterPro"/>
</dbReference>
<dbReference type="AlphaFoldDB" id="A0AA39D5J0"/>
<evidence type="ECO:0000259" key="2">
    <source>
        <dbReference type="Pfam" id="PF01764"/>
    </source>
</evidence>
<dbReference type="PANTHER" id="PTHR46086:SF17">
    <property type="entry name" value="ALPHA_BETA-HYDROLASES SUPERFAMILY PROTEIN"/>
    <property type="match status" value="1"/>
</dbReference>
<protein>
    <recommendedName>
        <fullName evidence="2">Fungal lipase-type domain-containing protein</fullName>
    </recommendedName>
</protein>
<dbReference type="CDD" id="cd00519">
    <property type="entry name" value="Lipase_3"/>
    <property type="match status" value="1"/>
</dbReference>
<dbReference type="InterPro" id="IPR002921">
    <property type="entry name" value="Fungal_lipase-type"/>
</dbReference>
<keyword evidence="1" id="KW-0378">Hydrolase</keyword>
<dbReference type="InterPro" id="IPR029058">
    <property type="entry name" value="AB_hydrolase_fold"/>
</dbReference>
<reference evidence="3 4" key="1">
    <citation type="journal article" date="2023" name="BMC Biotechnol.">
        <title>Vitis rotundifolia cv Carlos genome sequencing.</title>
        <authorList>
            <person name="Huff M."/>
            <person name="Hulse-Kemp A."/>
            <person name="Scheffler B."/>
            <person name="Youngblood R."/>
            <person name="Simpson S."/>
            <person name="Babiker E."/>
            <person name="Staton M."/>
        </authorList>
    </citation>
    <scope>NUCLEOTIDE SEQUENCE [LARGE SCALE GENOMIC DNA]</scope>
    <source>
        <tissue evidence="3">Leaf</tissue>
    </source>
</reference>
<dbReference type="GO" id="GO:0006629">
    <property type="term" value="P:lipid metabolic process"/>
    <property type="evidence" value="ECO:0007669"/>
    <property type="project" value="InterPro"/>
</dbReference>
<dbReference type="SUPFAM" id="SSF53474">
    <property type="entry name" value="alpha/beta-Hydrolases"/>
    <property type="match status" value="1"/>
</dbReference>
<sequence>MASKGYVEARKKLSYHPTFFFPFCNNLAMTTTKCNKEFSIDYMLLKHEKLSFYELIRILFPGGIEKRAFVDCQEGAESNFERRWIIFISILAQKLLQFVAKPLSWFGSAFEMGLNLSSTNGGFGMLLLNCLRGKIQWPDKTSPTFSSICGHLDKRVELDKSIEPGDSKYYAALSMMCAKIAYENKAYIKTTVEDRWKMEFLGSFDFWNDYQDKATTQAFILHDKNVDSDTIVVTFRGTEAFDADAWCTDFDISWYEIPGVGKIHEGFMKALGLQKNLGWPKDIKQDDSHPPVAYYAIRKMLRERLQANGETKFLVTGHSLGAALAILFPAVLALHEETWMLKRLRGVYSFGQPRVGDQKFGEFTTKKLKEHNIPYFRFVYCNDLVPRLPYDDKALMFKHFGTCVYYNSFYEGKIVAEEPNKNYFSPLMAIPKTLNAVWELIRSFIIAHLKGKEYTEGWFLRAYRVLGLIVPGVSAHGPQDYVNSTRLGSDPQLYCFHTKSQHSNNVPESLLGSENSSSLV</sequence>
<evidence type="ECO:0000313" key="4">
    <source>
        <dbReference type="Proteomes" id="UP001168098"/>
    </source>
</evidence>
<feature type="domain" description="Fungal lipase-type" evidence="2">
    <location>
        <begin position="232"/>
        <end position="391"/>
    </location>
</feature>
<dbReference type="PANTHER" id="PTHR46086">
    <property type="entry name" value="ALPHA/BETA-HYDROLASES SUPERFAMILY PROTEIN"/>
    <property type="match status" value="1"/>
</dbReference>